<feature type="non-terminal residue" evidence="3">
    <location>
        <position position="1"/>
    </location>
</feature>
<dbReference type="EMBL" id="HACG01052054">
    <property type="protein sequence ID" value="CEK98925.1"/>
    <property type="molecule type" value="Transcribed_RNA"/>
</dbReference>
<name>A0A0B7C3B8_9EUPU</name>
<evidence type="ECO:0000256" key="2">
    <source>
        <dbReference type="SAM" id="Phobius"/>
    </source>
</evidence>
<keyword evidence="2" id="KW-0472">Membrane</keyword>
<protein>
    <submittedName>
        <fullName evidence="3">Uncharacterized protein</fullName>
    </submittedName>
</protein>
<evidence type="ECO:0000256" key="1">
    <source>
        <dbReference type="SAM" id="MobiDB-lite"/>
    </source>
</evidence>
<keyword evidence="2" id="KW-0812">Transmembrane</keyword>
<accession>A0A0B7C3B8</accession>
<feature type="transmembrane region" description="Helical" evidence="2">
    <location>
        <begin position="135"/>
        <end position="151"/>
    </location>
</feature>
<keyword evidence="2" id="KW-1133">Transmembrane helix</keyword>
<evidence type="ECO:0000313" key="3">
    <source>
        <dbReference type="EMBL" id="CEK98925.1"/>
    </source>
</evidence>
<feature type="region of interest" description="Disordered" evidence="1">
    <location>
        <begin position="1"/>
        <end position="63"/>
    </location>
</feature>
<gene>
    <name evidence="3" type="primary">ORF219979</name>
</gene>
<sequence>GAQTASSHQRNSNNSDFGRFLSHGATSHSDSQSHGHHHHHHLHSHNYQSDENGSSGNFSPNPGSSNLDLSGVGMVPIAASASPAGDGVGTVRNGNGAPNGGIQQGAELRLLYKWIAESGIFLILLFLHFLYDHRLGLLVFLCLGGTFYYTNMKLVHAIHQSAVREQGRSWPSLLNMLWLCG</sequence>
<feature type="compositionally biased region" description="Basic residues" evidence="1">
    <location>
        <begin position="34"/>
        <end position="44"/>
    </location>
</feature>
<reference evidence="3" key="1">
    <citation type="submission" date="2014-12" db="EMBL/GenBank/DDBJ databases">
        <title>Insight into the proteome of Arion vulgaris.</title>
        <authorList>
            <person name="Aradska J."/>
            <person name="Bulat T."/>
            <person name="Smidak R."/>
            <person name="Sarate P."/>
            <person name="Gangsoo J."/>
            <person name="Sialana F."/>
            <person name="Bilban M."/>
            <person name="Lubec G."/>
        </authorList>
    </citation>
    <scope>NUCLEOTIDE SEQUENCE</scope>
    <source>
        <tissue evidence="3">Skin</tissue>
    </source>
</reference>
<feature type="compositionally biased region" description="Low complexity" evidence="1">
    <location>
        <begin position="52"/>
        <end position="63"/>
    </location>
</feature>
<feature type="compositionally biased region" description="Polar residues" evidence="1">
    <location>
        <begin position="1"/>
        <end position="16"/>
    </location>
</feature>
<feature type="non-terminal residue" evidence="3">
    <location>
        <position position="181"/>
    </location>
</feature>
<dbReference type="AlphaFoldDB" id="A0A0B7C3B8"/>
<organism evidence="3">
    <name type="scientific">Arion vulgaris</name>
    <dbReference type="NCBI Taxonomy" id="1028688"/>
    <lineage>
        <taxon>Eukaryota</taxon>
        <taxon>Metazoa</taxon>
        <taxon>Spiralia</taxon>
        <taxon>Lophotrochozoa</taxon>
        <taxon>Mollusca</taxon>
        <taxon>Gastropoda</taxon>
        <taxon>Heterobranchia</taxon>
        <taxon>Euthyneura</taxon>
        <taxon>Panpulmonata</taxon>
        <taxon>Eupulmonata</taxon>
        <taxon>Stylommatophora</taxon>
        <taxon>Helicina</taxon>
        <taxon>Arionoidea</taxon>
        <taxon>Arionidae</taxon>
        <taxon>Arion</taxon>
    </lineage>
</organism>
<proteinExistence type="predicted"/>
<feature type="transmembrane region" description="Helical" evidence="2">
    <location>
        <begin position="110"/>
        <end position="129"/>
    </location>
</feature>